<keyword evidence="2" id="KW-1185">Reference proteome</keyword>
<comment type="caution">
    <text evidence="1">The sequence shown here is derived from an EMBL/GenBank/DDBJ whole genome shotgun (WGS) entry which is preliminary data.</text>
</comment>
<sequence length="129" mass="14166">MKLRRGSLSFAGLSKEEKLALLKPSSPSLTLPLPCFSSFFMPSTPFSHLPALPILLNTTEANSITVPKDELIPPSFEFLVQAVILSDFGQTAEEFRGERKGNVQSPCSIRQSMSLSTTMWHWPGINGSL</sequence>
<proteinExistence type="predicted"/>
<name>A0ACB9N2I7_9MYRT</name>
<protein>
    <submittedName>
        <fullName evidence="1">Uncharacterized protein</fullName>
    </submittedName>
</protein>
<evidence type="ECO:0000313" key="1">
    <source>
        <dbReference type="EMBL" id="KAI4330653.1"/>
    </source>
</evidence>
<reference evidence="2" key="1">
    <citation type="journal article" date="2023" name="Front. Plant Sci.">
        <title>Chromosomal-level genome assembly of Melastoma candidum provides insights into trichome evolution.</title>
        <authorList>
            <person name="Zhong Y."/>
            <person name="Wu W."/>
            <person name="Sun C."/>
            <person name="Zou P."/>
            <person name="Liu Y."/>
            <person name="Dai S."/>
            <person name="Zhou R."/>
        </authorList>
    </citation>
    <scope>NUCLEOTIDE SEQUENCE [LARGE SCALE GENOMIC DNA]</scope>
</reference>
<dbReference type="EMBL" id="CM042887">
    <property type="protein sequence ID" value="KAI4330653.1"/>
    <property type="molecule type" value="Genomic_DNA"/>
</dbReference>
<evidence type="ECO:0000313" key="2">
    <source>
        <dbReference type="Proteomes" id="UP001057402"/>
    </source>
</evidence>
<dbReference type="Proteomes" id="UP001057402">
    <property type="component" value="Chromosome 8"/>
</dbReference>
<accession>A0ACB9N2I7</accession>
<organism evidence="1 2">
    <name type="scientific">Melastoma candidum</name>
    <dbReference type="NCBI Taxonomy" id="119954"/>
    <lineage>
        <taxon>Eukaryota</taxon>
        <taxon>Viridiplantae</taxon>
        <taxon>Streptophyta</taxon>
        <taxon>Embryophyta</taxon>
        <taxon>Tracheophyta</taxon>
        <taxon>Spermatophyta</taxon>
        <taxon>Magnoliopsida</taxon>
        <taxon>eudicotyledons</taxon>
        <taxon>Gunneridae</taxon>
        <taxon>Pentapetalae</taxon>
        <taxon>rosids</taxon>
        <taxon>malvids</taxon>
        <taxon>Myrtales</taxon>
        <taxon>Melastomataceae</taxon>
        <taxon>Melastomatoideae</taxon>
        <taxon>Melastomateae</taxon>
        <taxon>Melastoma</taxon>
    </lineage>
</organism>
<gene>
    <name evidence="1" type="ORF">MLD38_028921</name>
</gene>